<dbReference type="OrthoDB" id="205869at2157"/>
<dbReference type="EMBL" id="CP002839">
    <property type="protein sequence ID" value="AEH38663.1"/>
    <property type="molecule type" value="Genomic_DNA"/>
</dbReference>
<evidence type="ECO:0000313" key="4">
    <source>
        <dbReference type="Proteomes" id="UP000006794"/>
    </source>
</evidence>
<sequence>MAETFDISAAFNYGLNRLATRGGAVLVGIYVLYQIVAQVSFQSLFVQLAADSFSADQLDQLYPLAIDIPITVSGVGILLLMLGGLVLSVVATRALYSNIDRIPTTDHTRRLARTVVVAFVVLVIYFLMVMIGTVFFVVPGIFLGVSFVFAQPAVILEDAGVLESFKRSWGLASGNRLKLFGLGVLVTVLGGIVGGVIGFVGAFVPLFGEYAIAGVTGAASVFGLAVLVGVYQQLVPAARSGAGSDVDPGVGTRL</sequence>
<name>F8D4C3_HALXS</name>
<dbReference type="STRING" id="797210.Halxa_4058"/>
<feature type="transmembrane region" description="Helical" evidence="1">
    <location>
        <begin position="111"/>
        <end position="128"/>
    </location>
</feature>
<evidence type="ECO:0000256" key="1">
    <source>
        <dbReference type="SAM" id="Phobius"/>
    </source>
</evidence>
<feature type="transmembrane region" description="Helical" evidence="1">
    <location>
        <begin position="24"/>
        <end position="50"/>
    </location>
</feature>
<dbReference type="Proteomes" id="UP000006794">
    <property type="component" value="Chromosome"/>
</dbReference>
<reference evidence="3 4" key="1">
    <citation type="journal article" date="2012" name="Stand. Genomic Sci.">
        <title>Complete genome sequence of Halopiger xanaduensis type strain (SH-6(T)).</title>
        <authorList>
            <person name="Anderson I."/>
            <person name="Tindall B.J."/>
            <person name="Rohde M."/>
            <person name="Lucas S."/>
            <person name="Han J."/>
            <person name="Lapidus A."/>
            <person name="Cheng J.F."/>
            <person name="Goodwin L."/>
            <person name="Pitluck S."/>
            <person name="Peters L."/>
            <person name="Pati A."/>
            <person name="Mikhailova N."/>
            <person name="Pagani I."/>
            <person name="Teshima H."/>
            <person name="Han C."/>
            <person name="Tapia R."/>
            <person name="Land M."/>
            <person name="Woyke T."/>
            <person name="Klenk H.P."/>
            <person name="Kyrpides N."/>
            <person name="Ivanova N."/>
        </authorList>
    </citation>
    <scope>NUCLEOTIDE SEQUENCE [LARGE SCALE GENOMIC DNA]</scope>
    <source>
        <strain evidence="4">DSM 18323 / JCM 14033 / SH-6</strain>
    </source>
</reference>
<dbReference type="AlphaFoldDB" id="F8D4C3"/>
<feature type="transmembrane region" description="Helical" evidence="1">
    <location>
        <begin position="134"/>
        <end position="156"/>
    </location>
</feature>
<dbReference type="eggNOG" id="arCOG03934">
    <property type="taxonomic scope" value="Archaea"/>
</dbReference>
<proteinExistence type="predicted"/>
<dbReference type="InterPro" id="IPR057169">
    <property type="entry name" value="DUF7847"/>
</dbReference>
<feature type="transmembrane region" description="Helical" evidence="1">
    <location>
        <begin position="210"/>
        <end position="231"/>
    </location>
</feature>
<protein>
    <recommendedName>
        <fullName evidence="2">DUF7847 domain-containing protein</fullName>
    </recommendedName>
</protein>
<dbReference type="RefSeq" id="WP_013881549.1">
    <property type="nucleotide sequence ID" value="NC_015666.1"/>
</dbReference>
<evidence type="ECO:0000313" key="3">
    <source>
        <dbReference type="EMBL" id="AEH38663.1"/>
    </source>
</evidence>
<evidence type="ECO:0000259" key="2">
    <source>
        <dbReference type="Pfam" id="PF25231"/>
    </source>
</evidence>
<dbReference type="Pfam" id="PF25231">
    <property type="entry name" value="DUF7847"/>
    <property type="match status" value="1"/>
</dbReference>
<feature type="transmembrane region" description="Helical" evidence="1">
    <location>
        <begin position="70"/>
        <end position="90"/>
    </location>
</feature>
<keyword evidence="1" id="KW-0472">Membrane</keyword>
<accession>F8D4C3</accession>
<keyword evidence="1" id="KW-1133">Transmembrane helix</keyword>
<gene>
    <name evidence="3" type="ordered locus">Halxa_4058</name>
</gene>
<feature type="domain" description="DUF7847" evidence="2">
    <location>
        <begin position="7"/>
        <end position="225"/>
    </location>
</feature>
<dbReference type="HOGENOM" id="CLU_084120_0_0_2"/>
<dbReference type="GeneID" id="10799000"/>
<feature type="transmembrane region" description="Helical" evidence="1">
    <location>
        <begin position="177"/>
        <end position="204"/>
    </location>
</feature>
<dbReference type="KEGG" id="hxa:Halxa_4058"/>
<keyword evidence="1" id="KW-0812">Transmembrane</keyword>
<keyword evidence="4" id="KW-1185">Reference proteome</keyword>
<organism evidence="3 4">
    <name type="scientific">Halopiger xanaduensis (strain DSM 18323 / JCM 14033 / SH-6)</name>
    <dbReference type="NCBI Taxonomy" id="797210"/>
    <lineage>
        <taxon>Archaea</taxon>
        <taxon>Methanobacteriati</taxon>
        <taxon>Methanobacteriota</taxon>
        <taxon>Stenosarchaea group</taxon>
        <taxon>Halobacteria</taxon>
        <taxon>Halobacteriales</taxon>
        <taxon>Natrialbaceae</taxon>
        <taxon>Halopiger</taxon>
    </lineage>
</organism>